<dbReference type="Gene3D" id="1.25.40.20">
    <property type="entry name" value="Ankyrin repeat-containing domain"/>
    <property type="match status" value="3"/>
</dbReference>
<dbReference type="Pfam" id="PF12796">
    <property type="entry name" value="Ank_2"/>
    <property type="match status" value="2"/>
</dbReference>
<dbReference type="PANTHER" id="PTHR24198:SF165">
    <property type="entry name" value="ANKYRIN REPEAT-CONTAINING PROTEIN-RELATED"/>
    <property type="match status" value="1"/>
</dbReference>
<feature type="repeat" description="ANK" evidence="3">
    <location>
        <begin position="21"/>
        <end position="44"/>
    </location>
</feature>
<evidence type="ECO:0000256" key="1">
    <source>
        <dbReference type="ARBA" id="ARBA00022737"/>
    </source>
</evidence>
<dbReference type="Proteomes" id="UP000240760">
    <property type="component" value="Unassembled WGS sequence"/>
</dbReference>
<dbReference type="STRING" id="983965.A0A2T4CI24"/>
<dbReference type="AlphaFoldDB" id="A0A2T4CI24"/>
<keyword evidence="2 3" id="KW-0040">ANK repeat</keyword>
<dbReference type="InterPro" id="IPR002110">
    <property type="entry name" value="Ankyrin_rpt"/>
</dbReference>
<feature type="non-terminal residue" evidence="4">
    <location>
        <position position="238"/>
    </location>
</feature>
<organism evidence="4 5">
    <name type="scientific">Trichoderma longibrachiatum ATCC 18648</name>
    <dbReference type="NCBI Taxonomy" id="983965"/>
    <lineage>
        <taxon>Eukaryota</taxon>
        <taxon>Fungi</taxon>
        <taxon>Dikarya</taxon>
        <taxon>Ascomycota</taxon>
        <taxon>Pezizomycotina</taxon>
        <taxon>Sordariomycetes</taxon>
        <taxon>Hypocreomycetidae</taxon>
        <taxon>Hypocreales</taxon>
        <taxon>Hypocreaceae</taxon>
        <taxon>Trichoderma</taxon>
    </lineage>
</organism>
<dbReference type="PANTHER" id="PTHR24198">
    <property type="entry name" value="ANKYRIN REPEAT AND PROTEIN KINASE DOMAIN-CONTAINING PROTEIN"/>
    <property type="match status" value="1"/>
</dbReference>
<dbReference type="SUPFAM" id="SSF48403">
    <property type="entry name" value="Ankyrin repeat"/>
    <property type="match status" value="1"/>
</dbReference>
<evidence type="ECO:0000313" key="4">
    <source>
        <dbReference type="EMBL" id="PTB81206.1"/>
    </source>
</evidence>
<dbReference type="PROSITE" id="PS50088">
    <property type="entry name" value="ANK_REPEAT"/>
    <property type="match status" value="1"/>
</dbReference>
<gene>
    <name evidence="4" type="ORF">M440DRAFT_1316760</name>
</gene>
<evidence type="ECO:0000256" key="3">
    <source>
        <dbReference type="PROSITE-ProRule" id="PRU00023"/>
    </source>
</evidence>
<keyword evidence="5" id="KW-1185">Reference proteome</keyword>
<evidence type="ECO:0000313" key="5">
    <source>
        <dbReference type="Proteomes" id="UP000240760"/>
    </source>
</evidence>
<protein>
    <submittedName>
        <fullName evidence="4">Ankyrin</fullName>
    </submittedName>
</protein>
<evidence type="ECO:0000256" key="2">
    <source>
        <dbReference type="ARBA" id="ARBA00023043"/>
    </source>
</evidence>
<proteinExistence type="predicted"/>
<reference evidence="4 5" key="1">
    <citation type="submission" date="2016-07" db="EMBL/GenBank/DDBJ databases">
        <title>Multiple horizontal gene transfer events from other fungi enriched the ability of initially mycotrophic Trichoderma (Ascomycota) to feed on dead plant biomass.</title>
        <authorList>
            <consortium name="DOE Joint Genome Institute"/>
            <person name="Aerts A."/>
            <person name="Atanasova L."/>
            <person name="Chenthamara K."/>
            <person name="Zhang J."/>
            <person name="Grujic M."/>
            <person name="Henrissat B."/>
            <person name="Kuo A."/>
            <person name="Salamov A."/>
            <person name="Lipzen A."/>
            <person name="Labutti K."/>
            <person name="Barry K."/>
            <person name="Miao Y."/>
            <person name="Rahimi M.J."/>
            <person name="Shen Q."/>
            <person name="Grigoriev I.V."/>
            <person name="Kubicek C.P."/>
            <person name="Druzhinina I.S."/>
        </authorList>
    </citation>
    <scope>NUCLEOTIDE SEQUENCE [LARGE SCALE GENOMIC DNA]</scope>
    <source>
        <strain evidence="4 5">ATCC 18648</strain>
    </source>
</reference>
<name>A0A2T4CI24_TRILO</name>
<dbReference type="SMART" id="SM00248">
    <property type="entry name" value="ANK"/>
    <property type="match status" value="6"/>
</dbReference>
<keyword evidence="1" id="KW-0677">Repeat</keyword>
<dbReference type="EMBL" id="KZ679126">
    <property type="protein sequence ID" value="PTB81206.1"/>
    <property type="molecule type" value="Genomic_DNA"/>
</dbReference>
<dbReference type="OrthoDB" id="4860873at2759"/>
<dbReference type="InterPro" id="IPR036770">
    <property type="entry name" value="Ankyrin_rpt-contain_sf"/>
</dbReference>
<dbReference type="PROSITE" id="PS50297">
    <property type="entry name" value="ANK_REP_REGION"/>
    <property type="match status" value="1"/>
</dbReference>
<sequence length="238" mass="26251">MAVVERILRWPGVDLDHGDVDGHTAVDWAARKGHTEIVSLLLERPELTVDWNTVDRRVNPLCLAVEYGYEETARRILERHAGRISVNSRTAIGRTPLCHAILRGWDALVALILKHPEVDVNQPVDFAATALHLAAVYLADQTMLRLLLADPRVEVNIANGYGASPLVNAVKKGYEFAVRLLLERPDILPDMKDGVGMTALAWATHLGRLGVVEMLLDRQDVDPNARDDDGVTPLSIAV</sequence>
<accession>A0A2T4CI24</accession>